<dbReference type="InParanoid" id="A0A4Q1BI77"/>
<sequence>MIDRDGQTTVRTNAPFIDPNPDVKVNPQPFLPPHRPEPSKKVLSRPPNELNPYPPIDWIEVERFRFALCNPPEWGMQTEIDEIGMGILNHLILTCHYLEWKEGHLQEIVKELEKERTENIGALQSLNMKLKHYLMIAYQNDGAWIDCQHKIQALQQQKYDSDVFIQHAIDREGRAVSREANMRMELQWARQGEANAMYAQKQAEAQKEEIITQLLAREEELARLKESRAASLGQVLAVREGMRQYLQ</sequence>
<feature type="region of interest" description="Disordered" evidence="1">
    <location>
        <begin position="1"/>
        <end position="47"/>
    </location>
</feature>
<name>A0A4Q1BI77_TREME</name>
<evidence type="ECO:0000313" key="2">
    <source>
        <dbReference type="EMBL" id="RXK37322.1"/>
    </source>
</evidence>
<dbReference type="VEuPathDB" id="FungiDB:TREMEDRAFT_59892"/>
<evidence type="ECO:0000256" key="1">
    <source>
        <dbReference type="SAM" id="MobiDB-lite"/>
    </source>
</evidence>
<gene>
    <name evidence="2" type="ORF">M231_05388</name>
</gene>
<dbReference type="AlphaFoldDB" id="A0A4Q1BI77"/>
<protein>
    <submittedName>
        <fullName evidence="2">Uncharacterized protein</fullName>
    </submittedName>
</protein>
<comment type="caution">
    <text evidence="2">The sequence shown here is derived from an EMBL/GenBank/DDBJ whole genome shotgun (WGS) entry which is preliminary data.</text>
</comment>
<reference evidence="2 3" key="1">
    <citation type="submission" date="2016-06" db="EMBL/GenBank/DDBJ databases">
        <title>Evolution of pathogenesis and genome organization in the Tremellales.</title>
        <authorList>
            <person name="Cuomo C."/>
            <person name="Litvintseva A."/>
            <person name="Heitman J."/>
            <person name="Chen Y."/>
            <person name="Sun S."/>
            <person name="Springer D."/>
            <person name="Dromer F."/>
            <person name="Young S."/>
            <person name="Zeng Q."/>
            <person name="Chapman S."/>
            <person name="Gujja S."/>
            <person name="Saif S."/>
            <person name="Birren B."/>
        </authorList>
    </citation>
    <scope>NUCLEOTIDE SEQUENCE [LARGE SCALE GENOMIC DNA]</scope>
    <source>
        <strain evidence="2 3">ATCC 28783</strain>
    </source>
</reference>
<accession>A0A4Q1BI77</accession>
<dbReference type="Proteomes" id="UP000289152">
    <property type="component" value="Unassembled WGS sequence"/>
</dbReference>
<dbReference type="EMBL" id="SDIL01000071">
    <property type="protein sequence ID" value="RXK37322.1"/>
    <property type="molecule type" value="Genomic_DNA"/>
</dbReference>
<evidence type="ECO:0000313" key="3">
    <source>
        <dbReference type="Proteomes" id="UP000289152"/>
    </source>
</evidence>
<proteinExistence type="predicted"/>
<keyword evidence="3" id="KW-1185">Reference proteome</keyword>
<organism evidence="2 3">
    <name type="scientific">Tremella mesenterica</name>
    <name type="common">Jelly fungus</name>
    <dbReference type="NCBI Taxonomy" id="5217"/>
    <lineage>
        <taxon>Eukaryota</taxon>
        <taxon>Fungi</taxon>
        <taxon>Dikarya</taxon>
        <taxon>Basidiomycota</taxon>
        <taxon>Agaricomycotina</taxon>
        <taxon>Tremellomycetes</taxon>
        <taxon>Tremellales</taxon>
        <taxon>Tremellaceae</taxon>
        <taxon>Tremella</taxon>
    </lineage>
</organism>